<dbReference type="Pfam" id="PF09359">
    <property type="entry name" value="VTC"/>
    <property type="match status" value="1"/>
</dbReference>
<protein>
    <submittedName>
        <fullName evidence="3">VTC domain-containing protein</fullName>
    </submittedName>
</protein>
<dbReference type="SUPFAM" id="SSF55154">
    <property type="entry name" value="CYTH-like phosphatases"/>
    <property type="match status" value="1"/>
</dbReference>
<dbReference type="InterPro" id="IPR018966">
    <property type="entry name" value="VTC_domain"/>
</dbReference>
<comment type="caution">
    <text evidence="3">The sequence shown here is derived from an EMBL/GenBank/DDBJ whole genome shotgun (WGS) entry which is preliminary data.</text>
</comment>
<evidence type="ECO:0000313" key="3">
    <source>
        <dbReference type="EMBL" id="GIJ18623.1"/>
    </source>
</evidence>
<reference evidence="3 4" key="1">
    <citation type="submission" date="2021-01" db="EMBL/GenBank/DDBJ databases">
        <title>Whole genome shotgun sequence of Verrucosispora gifhornensis NBRC 16317.</title>
        <authorList>
            <person name="Komaki H."/>
            <person name="Tamura T."/>
        </authorList>
    </citation>
    <scope>NUCLEOTIDE SEQUENCE [LARGE SCALE GENOMIC DNA]</scope>
    <source>
        <strain evidence="3 4">NBRC 16317</strain>
    </source>
</reference>
<accession>A0ABQ4IL48</accession>
<feature type="compositionally biased region" description="Low complexity" evidence="1">
    <location>
        <begin position="8"/>
        <end position="26"/>
    </location>
</feature>
<dbReference type="Proteomes" id="UP000647860">
    <property type="component" value="Unassembled WGS sequence"/>
</dbReference>
<dbReference type="InterPro" id="IPR033469">
    <property type="entry name" value="CYTH-like_dom_sf"/>
</dbReference>
<name>A0ABQ4IL48_9ACTN</name>
<evidence type="ECO:0000313" key="4">
    <source>
        <dbReference type="Proteomes" id="UP000647860"/>
    </source>
</evidence>
<evidence type="ECO:0000259" key="2">
    <source>
        <dbReference type="Pfam" id="PF09359"/>
    </source>
</evidence>
<dbReference type="CDD" id="cd07750">
    <property type="entry name" value="PolyPPase_VTC_like"/>
    <property type="match status" value="1"/>
</dbReference>
<dbReference type="RefSeq" id="WP_204292883.1">
    <property type="nucleotide sequence ID" value="NZ_BAAAGZ010000036.1"/>
</dbReference>
<evidence type="ECO:0000256" key="1">
    <source>
        <dbReference type="SAM" id="MobiDB-lite"/>
    </source>
</evidence>
<organism evidence="3 4">
    <name type="scientific">Micromonospora gifhornensis</name>
    <dbReference type="NCBI Taxonomy" id="84594"/>
    <lineage>
        <taxon>Bacteria</taxon>
        <taxon>Bacillati</taxon>
        <taxon>Actinomycetota</taxon>
        <taxon>Actinomycetes</taxon>
        <taxon>Micromonosporales</taxon>
        <taxon>Micromonosporaceae</taxon>
        <taxon>Micromonospora</taxon>
    </lineage>
</organism>
<keyword evidence="4" id="KW-1185">Reference proteome</keyword>
<dbReference type="InterPro" id="IPR042267">
    <property type="entry name" value="VTC_sf"/>
</dbReference>
<proteinExistence type="predicted"/>
<dbReference type="Gene3D" id="3.20.100.30">
    <property type="entry name" value="VTC, catalytic tunnel domain"/>
    <property type="match status" value="1"/>
</dbReference>
<feature type="region of interest" description="Disordered" evidence="1">
    <location>
        <begin position="1"/>
        <end position="40"/>
    </location>
</feature>
<gene>
    <name evidence="3" type="ORF">Vgi01_53070</name>
</gene>
<feature type="domain" description="VTC" evidence="2">
    <location>
        <begin position="50"/>
        <end position="277"/>
    </location>
</feature>
<sequence length="305" mass="34708">MRSWLRRAASQAPDPQSSSRPQSTPQGGPETGDDRGGHALRAPSRLHAFNRYEIKYLVPTGDVPALREHFAARMDRDSHGGDTGYGVWSVYYDTADLRFYWEKIEGLKFRRKLRVRHYGEASTVTDDSIVHVEIKQRVNRVTQKRRVALPYHLARDLCDRRQLVEHTPEQRAFLDEVLELLCGLDLRPVAMTGYQREAFIGRDSDLGLRVTLDHRVRGRDRDFHLGADAENRLIVPATFSVLEIKANERVPYWLTDLAARTNLSIVRMSKYCQSVEAFGRAPRSLFHVPDDAESAAAGSPLKSEV</sequence>
<dbReference type="EMBL" id="BOPA01000045">
    <property type="protein sequence ID" value="GIJ18623.1"/>
    <property type="molecule type" value="Genomic_DNA"/>
</dbReference>